<name>A0A8J3Q5P5_9ACTN</name>
<evidence type="ECO:0000313" key="1">
    <source>
        <dbReference type="EMBL" id="GIH04503.1"/>
    </source>
</evidence>
<dbReference type="Pfam" id="PF07920">
    <property type="entry name" value="DUF1684"/>
    <property type="match status" value="1"/>
</dbReference>
<keyword evidence="2" id="KW-1185">Reference proteome</keyword>
<reference evidence="1" key="1">
    <citation type="submission" date="2021-01" db="EMBL/GenBank/DDBJ databases">
        <title>Whole genome shotgun sequence of Rhizocola hellebori NBRC 109834.</title>
        <authorList>
            <person name="Komaki H."/>
            <person name="Tamura T."/>
        </authorList>
    </citation>
    <scope>NUCLEOTIDE SEQUENCE</scope>
    <source>
        <strain evidence="1">NBRC 109834</strain>
    </source>
</reference>
<dbReference type="RefSeq" id="WP_203908386.1">
    <property type="nucleotide sequence ID" value="NZ_BONY01000013.1"/>
</dbReference>
<organism evidence="1 2">
    <name type="scientific">Rhizocola hellebori</name>
    <dbReference type="NCBI Taxonomy" id="1392758"/>
    <lineage>
        <taxon>Bacteria</taxon>
        <taxon>Bacillati</taxon>
        <taxon>Actinomycetota</taxon>
        <taxon>Actinomycetes</taxon>
        <taxon>Micromonosporales</taxon>
        <taxon>Micromonosporaceae</taxon>
        <taxon>Rhizocola</taxon>
    </lineage>
</organism>
<evidence type="ECO:0000313" key="2">
    <source>
        <dbReference type="Proteomes" id="UP000612899"/>
    </source>
</evidence>
<dbReference type="Proteomes" id="UP000612899">
    <property type="component" value="Unassembled WGS sequence"/>
</dbReference>
<dbReference type="PANTHER" id="PTHR41913:SF1">
    <property type="entry name" value="DUF1684 DOMAIN-CONTAINING PROTEIN"/>
    <property type="match status" value="1"/>
</dbReference>
<accession>A0A8J3Q5P5</accession>
<dbReference type="PANTHER" id="PTHR41913">
    <property type="entry name" value="DUF1684 DOMAIN-CONTAINING PROTEIN"/>
    <property type="match status" value="1"/>
</dbReference>
<sequence>MDHLELALWRERVAQIHLSDLDLEGFRRAKDELFATHPQSPVDPAGFTGLRYFPPTAELIFEAAVHPAQGTIEIDTGDTDGVVSYTRAGLVQTPLGPLTLWWVKAYGGGLFLPFRDNTCGVECYGGGRYLTDTVKGTFGRGVTVLGPARVRLDFNYAYNPSCAYSDAWVCPLAPRENWLDARIAAGEMNYHG</sequence>
<evidence type="ECO:0008006" key="3">
    <source>
        <dbReference type="Google" id="ProtNLM"/>
    </source>
</evidence>
<protein>
    <recommendedName>
        <fullName evidence="3">DUF1684 domain-containing protein</fullName>
    </recommendedName>
</protein>
<comment type="caution">
    <text evidence="1">The sequence shown here is derived from an EMBL/GenBank/DDBJ whole genome shotgun (WGS) entry which is preliminary data.</text>
</comment>
<gene>
    <name evidence="1" type="ORF">Rhe02_25700</name>
</gene>
<dbReference type="InterPro" id="IPR012467">
    <property type="entry name" value="DUF1684"/>
</dbReference>
<dbReference type="AlphaFoldDB" id="A0A8J3Q5P5"/>
<proteinExistence type="predicted"/>
<dbReference type="EMBL" id="BONY01000013">
    <property type="protein sequence ID" value="GIH04503.1"/>
    <property type="molecule type" value="Genomic_DNA"/>
</dbReference>
<dbReference type="Gene3D" id="6.10.250.1680">
    <property type="match status" value="1"/>
</dbReference>